<feature type="transmembrane region" description="Helical" evidence="6">
    <location>
        <begin position="223"/>
        <end position="248"/>
    </location>
</feature>
<dbReference type="PANTHER" id="PTHR43370">
    <property type="entry name" value="SUGAR ABC TRANSPORTER INTEGRAL MEMBRANE PROTEIN-RELATED"/>
    <property type="match status" value="1"/>
</dbReference>
<name>A0A382IWW7_9ZZZZ</name>
<dbReference type="GO" id="GO:0022857">
    <property type="term" value="F:transmembrane transporter activity"/>
    <property type="evidence" value="ECO:0007669"/>
    <property type="project" value="InterPro"/>
</dbReference>
<protein>
    <recommendedName>
        <fullName evidence="8">ABC transporter permease</fullName>
    </recommendedName>
</protein>
<evidence type="ECO:0000256" key="5">
    <source>
        <dbReference type="ARBA" id="ARBA00023136"/>
    </source>
</evidence>
<evidence type="ECO:0000256" key="6">
    <source>
        <dbReference type="SAM" id="Phobius"/>
    </source>
</evidence>
<evidence type="ECO:0000256" key="4">
    <source>
        <dbReference type="ARBA" id="ARBA00022989"/>
    </source>
</evidence>
<dbReference type="Pfam" id="PF02653">
    <property type="entry name" value="BPD_transp_2"/>
    <property type="match status" value="1"/>
</dbReference>
<feature type="transmembrane region" description="Helical" evidence="6">
    <location>
        <begin position="60"/>
        <end position="83"/>
    </location>
</feature>
<keyword evidence="4 6" id="KW-1133">Transmembrane helix</keyword>
<evidence type="ECO:0000256" key="3">
    <source>
        <dbReference type="ARBA" id="ARBA00022692"/>
    </source>
</evidence>
<feature type="non-terminal residue" evidence="7">
    <location>
        <position position="258"/>
    </location>
</feature>
<accession>A0A382IWW7</accession>
<feature type="transmembrane region" description="Helical" evidence="6">
    <location>
        <begin position="142"/>
        <end position="159"/>
    </location>
</feature>
<feature type="transmembrane region" description="Helical" evidence="6">
    <location>
        <begin position="33"/>
        <end position="54"/>
    </location>
</feature>
<feature type="transmembrane region" description="Helical" evidence="6">
    <location>
        <begin position="189"/>
        <end position="211"/>
    </location>
</feature>
<proteinExistence type="predicted"/>
<evidence type="ECO:0000256" key="2">
    <source>
        <dbReference type="ARBA" id="ARBA00022475"/>
    </source>
</evidence>
<dbReference type="InterPro" id="IPR001851">
    <property type="entry name" value="ABC_transp_permease"/>
</dbReference>
<comment type="subcellular location">
    <subcellularLocation>
        <location evidence="1">Cell membrane</location>
        <topology evidence="1">Multi-pass membrane protein</topology>
    </subcellularLocation>
</comment>
<dbReference type="AlphaFoldDB" id="A0A382IWW7"/>
<evidence type="ECO:0000256" key="1">
    <source>
        <dbReference type="ARBA" id="ARBA00004651"/>
    </source>
</evidence>
<keyword evidence="2" id="KW-1003">Cell membrane</keyword>
<dbReference type="GO" id="GO:0005886">
    <property type="term" value="C:plasma membrane"/>
    <property type="evidence" value="ECO:0007669"/>
    <property type="project" value="UniProtKB-SubCell"/>
</dbReference>
<dbReference type="EMBL" id="UINC01069913">
    <property type="protein sequence ID" value="SVC03662.1"/>
    <property type="molecule type" value="Genomic_DNA"/>
</dbReference>
<dbReference type="PANTHER" id="PTHR43370:SF2">
    <property type="entry name" value="ABC TRANSPORTER PERMEASE PROTEIN"/>
    <property type="match status" value="1"/>
</dbReference>
<dbReference type="CDD" id="cd06580">
    <property type="entry name" value="TM_PBP1_transp_TpRbsC_like"/>
    <property type="match status" value="1"/>
</dbReference>
<sequence>MDFIVNWLASVPIFAIPLVIAALGLIINERAGVLNLGAEGIMLCGALAGVVAYLELGHNSAAGLIGAFLAGMLISMVFAVLVVFFRANQVVTGITLVFFGSGLTGLVGTPWTDQALRGLSGIYIPWVSDIPVIGKVFLSQDPMAYVAVGLVILVWQFLYRTRTGLKLRAVGENPQAADVDGVNVLAYRFFAVIIGGGLIVLAGGYLSLSAAKIFVFEMTQGRGWIAIALVIFARWMPWRVVLGGLLFGGIEALVPRIM</sequence>
<evidence type="ECO:0008006" key="8">
    <source>
        <dbReference type="Google" id="ProtNLM"/>
    </source>
</evidence>
<gene>
    <name evidence="7" type="ORF">METZ01_LOCUS256516</name>
</gene>
<reference evidence="7" key="1">
    <citation type="submission" date="2018-05" db="EMBL/GenBank/DDBJ databases">
        <authorList>
            <person name="Lanie J.A."/>
            <person name="Ng W.-L."/>
            <person name="Kazmierczak K.M."/>
            <person name="Andrzejewski T.M."/>
            <person name="Davidsen T.M."/>
            <person name="Wayne K.J."/>
            <person name="Tettelin H."/>
            <person name="Glass J.I."/>
            <person name="Rusch D."/>
            <person name="Podicherti R."/>
            <person name="Tsui H.-C.T."/>
            <person name="Winkler M.E."/>
        </authorList>
    </citation>
    <scope>NUCLEOTIDE SEQUENCE</scope>
</reference>
<organism evidence="7">
    <name type="scientific">marine metagenome</name>
    <dbReference type="NCBI Taxonomy" id="408172"/>
    <lineage>
        <taxon>unclassified sequences</taxon>
        <taxon>metagenomes</taxon>
        <taxon>ecological metagenomes</taxon>
    </lineage>
</organism>
<keyword evidence="5 6" id="KW-0472">Membrane</keyword>
<keyword evidence="3 6" id="KW-0812">Transmembrane</keyword>
<feature type="transmembrane region" description="Helical" evidence="6">
    <location>
        <begin position="90"/>
        <end position="111"/>
    </location>
</feature>
<evidence type="ECO:0000313" key="7">
    <source>
        <dbReference type="EMBL" id="SVC03662.1"/>
    </source>
</evidence>
<feature type="transmembrane region" description="Helical" evidence="6">
    <location>
        <begin position="6"/>
        <end position="26"/>
    </location>
</feature>